<evidence type="ECO:0000313" key="2">
    <source>
        <dbReference type="Proteomes" id="UP000001017"/>
    </source>
</evidence>
<dbReference type="STRING" id="273116.gene:9380805"/>
<dbReference type="Proteomes" id="UP000001017">
    <property type="component" value="Chromosome"/>
</dbReference>
<dbReference type="InterPro" id="IPR014424">
    <property type="entry name" value="UCP004897_ACT"/>
</dbReference>
<reference evidence="1 2" key="2">
    <citation type="journal article" date="2000" name="Proc. Natl. Acad. Sci. U.S.A.">
        <title>Archaeal adaptation to higher temperatures revealed by genomic sequence of Thermoplasma volcanium.</title>
        <authorList>
            <person name="Kawashima T."/>
            <person name="Amano N."/>
            <person name="Koike H."/>
            <person name="Makino S."/>
            <person name="Higuchi S."/>
            <person name="Kawashima-Ohya Y."/>
            <person name="Watanabe K."/>
            <person name="Yamazaki M."/>
            <person name="Kanehori K."/>
            <person name="Kawamoto T."/>
            <person name="Nunoshiba T."/>
            <person name="Yamamoto Y."/>
            <person name="Aramaki H."/>
            <person name="Makino K."/>
            <person name="Suzuki M."/>
        </authorList>
    </citation>
    <scope>NUCLEOTIDE SEQUENCE [LARGE SCALE GENOMIC DNA]</scope>
    <source>
        <strain evidence="2">ATCC 51530 / DSM 4299 / JCM 9571 / NBRC 15438 / GSS1</strain>
    </source>
</reference>
<dbReference type="PIRSF" id="PIRSF004897">
    <property type="entry name" value="UCP004897_ACT"/>
    <property type="match status" value="1"/>
</dbReference>
<accession>Q97CR1</accession>
<reference evidence="1 2" key="1">
    <citation type="journal article" date="1999" name="Proc. Jpn. Acad.">
        <title>Determination of the complete genomic DNA sequence of Thermoplasma volvanium GSS1.</title>
        <authorList>
            <person name="Kawashima T."/>
            <person name="Yamamoto Y."/>
            <person name="Aramaki H."/>
            <person name="Nunoshiba T."/>
            <person name="Kawamoto T."/>
            <person name="Watanabe K."/>
            <person name="Yamazaki M."/>
            <person name="Kanehori K."/>
            <person name="Amano N."/>
            <person name="Ohya Y."/>
            <person name="Makino K."/>
            <person name="Suzuki M."/>
        </authorList>
    </citation>
    <scope>NUCLEOTIDE SEQUENCE [LARGE SCALE GENOMIC DNA]</scope>
    <source>
        <strain evidence="2">ATCC 51530 / DSM 4299 / JCM 9571 / NBRC 15438 / GSS1</strain>
    </source>
</reference>
<organism evidence="1 2">
    <name type="scientific">Thermoplasma volcanium (strain ATCC 51530 / DSM 4299 / JCM 9571 / NBRC 15438 / GSS1)</name>
    <dbReference type="NCBI Taxonomy" id="273116"/>
    <lineage>
        <taxon>Archaea</taxon>
        <taxon>Methanobacteriati</taxon>
        <taxon>Thermoplasmatota</taxon>
        <taxon>Thermoplasmata</taxon>
        <taxon>Thermoplasmatales</taxon>
        <taxon>Thermoplasmataceae</taxon>
        <taxon>Thermoplasma</taxon>
    </lineage>
</organism>
<dbReference type="PhylomeDB" id="Q97CR1"/>
<evidence type="ECO:0000313" key="1">
    <source>
        <dbReference type="EMBL" id="BAB59182.1"/>
    </source>
</evidence>
<keyword evidence="2" id="KW-1185">Reference proteome</keyword>
<dbReference type="KEGG" id="tvo:TVG0044114"/>
<name>Q97CR1_THEVO</name>
<dbReference type="eggNOG" id="arCOG02317">
    <property type="taxonomic scope" value="Archaea"/>
</dbReference>
<protein>
    <submittedName>
        <fullName evidence="1">Uncharacterized protein</fullName>
    </submittedName>
</protein>
<dbReference type="EMBL" id="BA000011">
    <property type="protein sequence ID" value="BAB59182.1"/>
    <property type="molecule type" value="Genomic_DNA"/>
</dbReference>
<dbReference type="AlphaFoldDB" id="Q97CR1"/>
<dbReference type="PaxDb" id="273116-14324254"/>
<gene>
    <name evidence="1" type="ORF">TVG0044114</name>
</gene>
<dbReference type="HOGENOM" id="CLU_119372_0_0_2"/>
<proteinExistence type="predicted"/>
<sequence>MILSEYFKEHPIKQRIIEGLYRSGISVKEGRFFANDVEISISEIAKTFGVNRKTVYDTVKLVEGNSHLKRVMESIMPMADVSNVALLTGNQIITVYTTLGHYPTVWKDVFMAISKYGCYIREIFSRNMSQDESFIRIIFYRPIPQKIIDQIKAIDGARNVEVKVSSDVDEILCRTCDIKICPTKYISDVEESKEDQV</sequence>